<reference evidence="3 4" key="1">
    <citation type="submission" date="2016-10" db="EMBL/GenBank/DDBJ databases">
        <authorList>
            <person name="de Groot N.N."/>
        </authorList>
    </citation>
    <scope>NUCLEOTIDE SEQUENCE [LARGE SCALE GENOMIC DNA]</scope>
    <source>
        <strain evidence="3 4">DSM 12272</strain>
    </source>
</reference>
<protein>
    <recommendedName>
        <fullName evidence="2">Card1 endonuclease domain-containing protein</fullName>
    </recommendedName>
</protein>
<evidence type="ECO:0000259" key="2">
    <source>
        <dbReference type="Pfam" id="PF09002"/>
    </source>
</evidence>
<name>A0A1H0T3H1_9CLOT</name>
<evidence type="ECO:0000313" key="4">
    <source>
        <dbReference type="Proteomes" id="UP000198597"/>
    </source>
</evidence>
<gene>
    <name evidence="3" type="ORF">SAMN04488529_10627</name>
</gene>
<dbReference type="InterPro" id="IPR011856">
    <property type="entry name" value="tRNA_endonuc-like_dom_sf"/>
</dbReference>
<dbReference type="Pfam" id="PF09002">
    <property type="entry name" value="Card1_endonuc"/>
    <property type="match status" value="1"/>
</dbReference>
<dbReference type="Gene3D" id="3.40.50.10770">
    <property type="entry name" value="Hypothetical protein VC1899 like domain (Restriction endonuclease-like)"/>
    <property type="match status" value="1"/>
</dbReference>
<evidence type="ECO:0000313" key="3">
    <source>
        <dbReference type="EMBL" id="SDP48116.1"/>
    </source>
</evidence>
<dbReference type="GO" id="GO:0003676">
    <property type="term" value="F:nucleic acid binding"/>
    <property type="evidence" value="ECO:0007669"/>
    <property type="project" value="InterPro"/>
</dbReference>
<organism evidence="3 4">
    <name type="scientific">Clostridium gasigenes</name>
    <dbReference type="NCBI Taxonomy" id="94869"/>
    <lineage>
        <taxon>Bacteria</taxon>
        <taxon>Bacillati</taxon>
        <taxon>Bacillota</taxon>
        <taxon>Clostridia</taxon>
        <taxon>Eubacteriales</taxon>
        <taxon>Clostridiaceae</taxon>
        <taxon>Clostridium</taxon>
    </lineage>
</organism>
<dbReference type="SUPFAM" id="SSF52980">
    <property type="entry name" value="Restriction endonuclease-like"/>
    <property type="match status" value="1"/>
</dbReference>
<dbReference type="InterPro" id="IPR015093">
    <property type="entry name" value="Card1_endonucl_dom"/>
</dbReference>
<keyword evidence="4" id="KW-1185">Reference proteome</keyword>
<feature type="domain" description="Card1 endonuclease" evidence="2">
    <location>
        <begin position="265"/>
        <end position="389"/>
    </location>
</feature>
<dbReference type="EMBL" id="FNJM01000006">
    <property type="protein sequence ID" value="SDP48116.1"/>
    <property type="molecule type" value="Genomic_DNA"/>
</dbReference>
<dbReference type="RefSeq" id="WP_207720435.1">
    <property type="nucleotide sequence ID" value="NZ_FNJM01000006.1"/>
</dbReference>
<dbReference type="STRING" id="94869.SAMN04488529_10627"/>
<feature type="coiled-coil region" evidence="1">
    <location>
        <begin position="210"/>
        <end position="237"/>
    </location>
</feature>
<keyword evidence="1" id="KW-0175">Coiled coil</keyword>
<sequence>MGKYKYKYKFKGGIFIKVDILINQLDEHNEGNILATKKFQAKEVIFLRATDEDKDIKAIKTYYENYMSNVIFSEIIVKEGDIKELTKLIIDNKDKNVLVNLTGGKRINSLILLELCNENYVKSIYVDIKSKHLYTMDNKIEILKEQFGDLEIVDIIEASGGSIIEDSTDLCQKKDLIYLTKQIYSNLPLWHKYKQKLYDANIFSHEYKDSKKIVVNMENLQNEEKNLLNKIMKKLIEMGEIDCLNINNSKIEVLFLNNYLKAFLFKSGTWLELATNILVKEIQEVDQVKNGVIFLWNDDIKGVRNEVDVVAVKDSIPICISCKDSDKYNENALNELNVYSAKIGGKKAYKILVSTKEPIKVAVKERAKEMGINIVIFDGNEEDFKRKIKEIIK</sequence>
<evidence type="ECO:0000256" key="1">
    <source>
        <dbReference type="SAM" id="Coils"/>
    </source>
</evidence>
<dbReference type="Proteomes" id="UP000198597">
    <property type="component" value="Unassembled WGS sequence"/>
</dbReference>
<dbReference type="Gene3D" id="3.40.1350.10">
    <property type="match status" value="1"/>
</dbReference>
<dbReference type="AlphaFoldDB" id="A0A1H0T3H1"/>
<dbReference type="InterPro" id="IPR011335">
    <property type="entry name" value="Restrct_endonuc-II-like"/>
</dbReference>
<proteinExistence type="predicted"/>
<accession>A0A1H0T3H1</accession>